<dbReference type="Proteomes" id="UP000712080">
    <property type="component" value="Unassembled WGS sequence"/>
</dbReference>
<dbReference type="EMBL" id="JAAMPU010000099">
    <property type="protein sequence ID" value="NMH27272.1"/>
    <property type="molecule type" value="Genomic_DNA"/>
</dbReference>
<dbReference type="InterPro" id="IPR029063">
    <property type="entry name" value="SAM-dependent_MTases_sf"/>
</dbReference>
<accession>A0A972FKC2</accession>
<organism evidence="2 3">
    <name type="scientific">Flavobacterium silvaticum</name>
    <dbReference type="NCBI Taxonomy" id="1852020"/>
    <lineage>
        <taxon>Bacteria</taxon>
        <taxon>Pseudomonadati</taxon>
        <taxon>Bacteroidota</taxon>
        <taxon>Flavobacteriia</taxon>
        <taxon>Flavobacteriales</taxon>
        <taxon>Flavobacteriaceae</taxon>
        <taxon>Flavobacterium</taxon>
    </lineage>
</organism>
<dbReference type="Gene3D" id="3.40.50.150">
    <property type="entry name" value="Vaccinia Virus protein VP39"/>
    <property type="match status" value="1"/>
</dbReference>
<sequence>MKDLFGLAILDFQTDNEPEDLITETSISEPDVMNVSWLFRSYSQMPKLEKKALQLSHGKVLEVGCGAASHGLYLQDERNLEVHSIDISPKAIEACRLRGIKNASVADIMELSGEKYDTILMLMNGTGICGKYSNLSAFLKKLKSLLRPNGQILIDSSDIIYMFDQDEDGAVSVPASSYYGELEFRVQYKGEFEEPFFWLYLDYNTLHTAANANGLKCEIAFEGKHFDYLARLFV</sequence>
<evidence type="ECO:0000313" key="3">
    <source>
        <dbReference type="Proteomes" id="UP000712080"/>
    </source>
</evidence>
<dbReference type="SUPFAM" id="SSF53335">
    <property type="entry name" value="S-adenosyl-L-methionine-dependent methyltransferases"/>
    <property type="match status" value="1"/>
</dbReference>
<dbReference type="RefSeq" id="WP_169526277.1">
    <property type="nucleotide sequence ID" value="NZ_JAAMPU010000099.1"/>
</dbReference>
<keyword evidence="3" id="KW-1185">Reference proteome</keyword>
<keyword evidence="2" id="KW-0808">Transferase</keyword>
<name>A0A972FKC2_9FLAO</name>
<dbReference type="InterPro" id="IPR025714">
    <property type="entry name" value="Methyltranfer_dom"/>
</dbReference>
<dbReference type="AlphaFoldDB" id="A0A972FKC2"/>
<dbReference type="Pfam" id="PF13847">
    <property type="entry name" value="Methyltransf_31"/>
    <property type="match status" value="1"/>
</dbReference>
<evidence type="ECO:0000313" key="2">
    <source>
        <dbReference type="EMBL" id="NMH27272.1"/>
    </source>
</evidence>
<dbReference type="GO" id="GO:0032259">
    <property type="term" value="P:methylation"/>
    <property type="evidence" value="ECO:0007669"/>
    <property type="project" value="UniProtKB-KW"/>
</dbReference>
<gene>
    <name evidence="2" type="ORF">G6047_04440</name>
</gene>
<comment type="caution">
    <text evidence="2">The sequence shown here is derived from an EMBL/GenBank/DDBJ whole genome shotgun (WGS) entry which is preliminary data.</text>
</comment>
<evidence type="ECO:0000259" key="1">
    <source>
        <dbReference type="Pfam" id="PF13847"/>
    </source>
</evidence>
<protein>
    <submittedName>
        <fullName evidence="2">Class I SAM-dependent methyltransferase</fullName>
    </submittedName>
</protein>
<dbReference type="GO" id="GO:0008168">
    <property type="term" value="F:methyltransferase activity"/>
    <property type="evidence" value="ECO:0007669"/>
    <property type="project" value="UniProtKB-KW"/>
</dbReference>
<keyword evidence="2" id="KW-0489">Methyltransferase</keyword>
<reference evidence="2" key="1">
    <citation type="submission" date="2020-02" db="EMBL/GenBank/DDBJ databases">
        <title>Flavobacterium sp. genome.</title>
        <authorList>
            <person name="Jung H.S."/>
            <person name="Baek J.H."/>
            <person name="Jeon C.O."/>
        </authorList>
    </citation>
    <scope>NUCLEOTIDE SEQUENCE</scope>
    <source>
        <strain evidence="2">SE-s28</strain>
    </source>
</reference>
<proteinExistence type="predicted"/>
<dbReference type="CDD" id="cd02440">
    <property type="entry name" value="AdoMet_MTases"/>
    <property type="match status" value="1"/>
</dbReference>
<feature type="domain" description="Methyltransferase" evidence="1">
    <location>
        <begin position="56"/>
        <end position="158"/>
    </location>
</feature>